<evidence type="ECO:0000259" key="6">
    <source>
        <dbReference type="Pfam" id="PF08281"/>
    </source>
</evidence>
<keyword evidence="4" id="KW-0804">Transcription</keyword>
<dbReference type="InterPro" id="IPR036388">
    <property type="entry name" value="WH-like_DNA-bd_sf"/>
</dbReference>
<evidence type="ECO:0000313" key="7">
    <source>
        <dbReference type="EMBL" id="ADP83713.1"/>
    </source>
</evidence>
<dbReference type="OrthoDB" id="5244716at2"/>
<dbReference type="GO" id="GO:0016987">
    <property type="term" value="F:sigma factor activity"/>
    <property type="evidence" value="ECO:0007669"/>
    <property type="project" value="UniProtKB-KW"/>
</dbReference>
<dbReference type="SUPFAM" id="SSF88946">
    <property type="entry name" value="Sigma2 domain of RNA polymerase sigma factors"/>
    <property type="match status" value="1"/>
</dbReference>
<reference evidence="7 8" key="1">
    <citation type="submission" date="2010-10" db="EMBL/GenBank/DDBJ databases">
        <title>Complete sequence of Frankia sp. EuI1c.</title>
        <authorList>
            <consortium name="US DOE Joint Genome Institute"/>
            <person name="Lucas S."/>
            <person name="Copeland A."/>
            <person name="Lapidus A."/>
            <person name="Cheng J.-F."/>
            <person name="Bruce D."/>
            <person name="Goodwin L."/>
            <person name="Pitluck S."/>
            <person name="Chertkov O."/>
            <person name="Detter J.C."/>
            <person name="Han C."/>
            <person name="Tapia R."/>
            <person name="Land M."/>
            <person name="Hauser L."/>
            <person name="Jeffries C."/>
            <person name="Kyrpides N."/>
            <person name="Ivanova N."/>
            <person name="Mikhailova N."/>
            <person name="Beauchemin N."/>
            <person name="Sen A."/>
            <person name="Sur S.A."/>
            <person name="Gtari M."/>
            <person name="Wall L."/>
            <person name="Tisa L."/>
            <person name="Woyke T."/>
        </authorList>
    </citation>
    <scope>NUCLEOTIDE SEQUENCE [LARGE SCALE GENOMIC DNA]</scope>
    <source>
        <strain evidence="8">DSM 45817 / CECT 9037 / EuI1c</strain>
    </source>
</reference>
<evidence type="ECO:0000256" key="3">
    <source>
        <dbReference type="ARBA" id="ARBA00023082"/>
    </source>
</evidence>
<protein>
    <submittedName>
        <fullName evidence="7">RNA polymerase, sigma-24 subunit, ECF subfamily</fullName>
    </submittedName>
</protein>
<organism evidence="7 8">
    <name type="scientific">Pseudofrankia inefficax (strain DSM 45817 / CECT 9037 / DDB 130130 / EuI1c)</name>
    <name type="common">Frankia inefficax</name>
    <dbReference type="NCBI Taxonomy" id="298654"/>
    <lineage>
        <taxon>Bacteria</taxon>
        <taxon>Bacillati</taxon>
        <taxon>Actinomycetota</taxon>
        <taxon>Actinomycetes</taxon>
        <taxon>Frankiales</taxon>
        <taxon>Frankiaceae</taxon>
        <taxon>Pseudofrankia</taxon>
    </lineage>
</organism>
<dbReference type="Proteomes" id="UP000002484">
    <property type="component" value="Chromosome"/>
</dbReference>
<sequence>MTHVGGPDDCLDGGLEASTVPRADQASARSAPPDDALVARAAAGDRSAFDRLVGPYQRQLWAVCRRITGDDQDADDALQNALVAAWTSLPGFEGRSRLSTWLHRVATNAALDEVRRRSRRPAPVAELPVEAVAAEPALADRVADRLAFDAAVATLAAPFRATLLLRDVCGLSYLEIARERGIPVDTVKSQLHRGRQAVAARLVA</sequence>
<evidence type="ECO:0000256" key="2">
    <source>
        <dbReference type="ARBA" id="ARBA00023015"/>
    </source>
</evidence>
<evidence type="ECO:0000259" key="5">
    <source>
        <dbReference type="Pfam" id="PF04542"/>
    </source>
</evidence>
<dbReference type="AlphaFoldDB" id="E3IVR1"/>
<dbReference type="InterPro" id="IPR007627">
    <property type="entry name" value="RNA_pol_sigma70_r2"/>
</dbReference>
<dbReference type="eggNOG" id="COG1595">
    <property type="taxonomic scope" value="Bacteria"/>
</dbReference>
<dbReference type="Gene3D" id="1.10.10.10">
    <property type="entry name" value="Winged helix-like DNA-binding domain superfamily/Winged helix DNA-binding domain"/>
    <property type="match status" value="1"/>
</dbReference>
<feature type="domain" description="RNA polymerase sigma-70 region 2" evidence="5">
    <location>
        <begin position="52"/>
        <end position="120"/>
    </location>
</feature>
<keyword evidence="3" id="KW-0731">Sigma factor</keyword>
<dbReference type="PANTHER" id="PTHR43133">
    <property type="entry name" value="RNA POLYMERASE ECF-TYPE SIGMA FACTO"/>
    <property type="match status" value="1"/>
</dbReference>
<dbReference type="InterPro" id="IPR013325">
    <property type="entry name" value="RNA_pol_sigma_r2"/>
</dbReference>
<dbReference type="GO" id="GO:0003677">
    <property type="term" value="F:DNA binding"/>
    <property type="evidence" value="ECO:0007669"/>
    <property type="project" value="InterPro"/>
</dbReference>
<gene>
    <name evidence="7" type="ordered locus">FraEuI1c_5729</name>
</gene>
<comment type="similarity">
    <text evidence="1">Belongs to the sigma-70 factor family. ECF subfamily.</text>
</comment>
<dbReference type="EMBL" id="CP002299">
    <property type="protein sequence ID" value="ADP83713.1"/>
    <property type="molecule type" value="Genomic_DNA"/>
</dbReference>
<dbReference type="Pfam" id="PF04542">
    <property type="entry name" value="Sigma70_r2"/>
    <property type="match status" value="1"/>
</dbReference>
<dbReference type="HOGENOM" id="CLU_047691_3_0_11"/>
<evidence type="ECO:0000313" key="8">
    <source>
        <dbReference type="Proteomes" id="UP000002484"/>
    </source>
</evidence>
<dbReference type="NCBIfam" id="TIGR02937">
    <property type="entry name" value="sigma70-ECF"/>
    <property type="match status" value="1"/>
</dbReference>
<dbReference type="CDD" id="cd06171">
    <property type="entry name" value="Sigma70_r4"/>
    <property type="match status" value="1"/>
</dbReference>
<dbReference type="KEGG" id="fri:FraEuI1c_5729"/>
<accession>E3IVR1</accession>
<dbReference type="PANTHER" id="PTHR43133:SF65">
    <property type="entry name" value="ECF RNA POLYMERASE SIGMA FACTOR SIGG"/>
    <property type="match status" value="1"/>
</dbReference>
<dbReference type="Gene3D" id="1.10.1740.10">
    <property type="match status" value="1"/>
</dbReference>
<evidence type="ECO:0000256" key="1">
    <source>
        <dbReference type="ARBA" id="ARBA00010641"/>
    </source>
</evidence>
<feature type="domain" description="RNA polymerase sigma factor 70 region 4 type 2" evidence="6">
    <location>
        <begin position="146"/>
        <end position="197"/>
    </location>
</feature>
<dbReference type="InterPro" id="IPR013324">
    <property type="entry name" value="RNA_pol_sigma_r3/r4-like"/>
</dbReference>
<dbReference type="InterPro" id="IPR014284">
    <property type="entry name" value="RNA_pol_sigma-70_dom"/>
</dbReference>
<dbReference type="InterPro" id="IPR013249">
    <property type="entry name" value="RNA_pol_sigma70_r4_t2"/>
</dbReference>
<name>E3IVR1_PSEI1</name>
<keyword evidence="8" id="KW-1185">Reference proteome</keyword>
<dbReference type="InParanoid" id="E3IVR1"/>
<dbReference type="SUPFAM" id="SSF88659">
    <property type="entry name" value="Sigma3 and sigma4 domains of RNA polymerase sigma factors"/>
    <property type="match status" value="1"/>
</dbReference>
<dbReference type="Pfam" id="PF08281">
    <property type="entry name" value="Sigma70_r4_2"/>
    <property type="match status" value="1"/>
</dbReference>
<evidence type="ECO:0000256" key="4">
    <source>
        <dbReference type="ARBA" id="ARBA00023163"/>
    </source>
</evidence>
<keyword evidence="2" id="KW-0805">Transcription regulation</keyword>
<dbReference type="STRING" id="298654.FraEuI1c_5729"/>
<dbReference type="GO" id="GO:0006352">
    <property type="term" value="P:DNA-templated transcription initiation"/>
    <property type="evidence" value="ECO:0007669"/>
    <property type="project" value="InterPro"/>
</dbReference>
<proteinExistence type="inferred from homology"/>
<dbReference type="InterPro" id="IPR039425">
    <property type="entry name" value="RNA_pol_sigma-70-like"/>
</dbReference>